<evidence type="ECO:0000313" key="2">
    <source>
        <dbReference type="Proteomes" id="UP000468443"/>
    </source>
</evidence>
<dbReference type="Gene3D" id="3.10.450.410">
    <property type="match status" value="1"/>
</dbReference>
<dbReference type="RefSeq" id="WP_163694231.1">
    <property type="nucleotide sequence ID" value="NZ_FXTW01000012.1"/>
</dbReference>
<name>A0A6P0UEV8_9FLAO</name>
<dbReference type="EMBL" id="JAABOP010000010">
    <property type="protein sequence ID" value="NER11775.1"/>
    <property type="molecule type" value="Genomic_DNA"/>
</dbReference>
<comment type="caution">
    <text evidence="1">The sequence shown here is derived from an EMBL/GenBank/DDBJ whole genome shotgun (WGS) entry which is preliminary data.</text>
</comment>
<keyword evidence="2" id="KW-1185">Reference proteome</keyword>
<organism evidence="1 2">
    <name type="scientific">Muriicola jejuensis</name>
    <dbReference type="NCBI Taxonomy" id="504488"/>
    <lineage>
        <taxon>Bacteria</taxon>
        <taxon>Pseudomonadati</taxon>
        <taxon>Bacteroidota</taxon>
        <taxon>Flavobacteriia</taxon>
        <taxon>Flavobacteriales</taxon>
        <taxon>Flavobacteriaceae</taxon>
        <taxon>Muriicola</taxon>
    </lineage>
</organism>
<reference evidence="1 2" key="1">
    <citation type="submission" date="2020-01" db="EMBL/GenBank/DDBJ databases">
        <title>Muriicola jejuensis KCTC 22299.</title>
        <authorList>
            <person name="Wang G."/>
        </authorList>
    </citation>
    <scope>NUCLEOTIDE SEQUENCE [LARGE SCALE GENOMIC DNA]</scope>
    <source>
        <strain evidence="1 2">KCTC 22299</strain>
    </source>
</reference>
<dbReference type="Proteomes" id="UP000468443">
    <property type="component" value="Unassembled WGS sequence"/>
</dbReference>
<protein>
    <submittedName>
        <fullName evidence="1">DUF4348 domain-containing protein</fullName>
    </submittedName>
</protein>
<gene>
    <name evidence="1" type="ORF">GWK09_14710</name>
</gene>
<dbReference type="AlphaFoldDB" id="A0A6P0UEV8"/>
<proteinExistence type="predicted"/>
<sequence>MVQQRLWFIALRGLGLFAILGINKTKRKTGASRRQTIAGTVSTNLKKYIYILVVLLTWSCLGQWNGIEKNETQPKETKTENFKLFLENFSLNKDFQLSRIQFPISDCEYIGTYASPCDEIEKEKWIHLILVDTTRTPATITDIYDNFELEMKNSGERVLAFEATETNVCRYYFFKAVREKWFLEKIMTCVD</sequence>
<evidence type="ECO:0000313" key="1">
    <source>
        <dbReference type="EMBL" id="NER11775.1"/>
    </source>
</evidence>
<accession>A0A6P0UEV8</accession>